<dbReference type="InterPro" id="IPR015943">
    <property type="entry name" value="WD40/YVTN_repeat-like_dom_sf"/>
</dbReference>
<dbReference type="CDD" id="cd07341">
    <property type="entry name" value="M56_BlaR1_MecR1_like"/>
    <property type="match status" value="1"/>
</dbReference>
<evidence type="ECO:0000259" key="2">
    <source>
        <dbReference type="Pfam" id="PF05569"/>
    </source>
</evidence>
<evidence type="ECO:0000256" key="1">
    <source>
        <dbReference type="SAM" id="Phobius"/>
    </source>
</evidence>
<dbReference type="RefSeq" id="WP_251874882.1">
    <property type="nucleotide sequence ID" value="NZ_CP098755.1"/>
</dbReference>
<evidence type="ECO:0000313" key="4">
    <source>
        <dbReference type="Proteomes" id="UP001056500"/>
    </source>
</evidence>
<organism evidence="3 4">
    <name type="scientific">Brevibacillus ruminantium</name>
    <dbReference type="NCBI Taxonomy" id="2950604"/>
    <lineage>
        <taxon>Bacteria</taxon>
        <taxon>Bacillati</taxon>
        <taxon>Bacillota</taxon>
        <taxon>Bacilli</taxon>
        <taxon>Bacillales</taxon>
        <taxon>Paenibacillaceae</taxon>
        <taxon>Brevibacillus</taxon>
    </lineage>
</organism>
<feature type="transmembrane region" description="Helical" evidence="1">
    <location>
        <begin position="6"/>
        <end position="26"/>
    </location>
</feature>
<dbReference type="Gene3D" id="2.130.10.10">
    <property type="entry name" value="YVTN repeat-like/Quinoprotein amine dehydrogenase"/>
    <property type="match status" value="1"/>
</dbReference>
<dbReference type="CDD" id="cd15482">
    <property type="entry name" value="Sialidase_non-viral"/>
    <property type="match status" value="1"/>
</dbReference>
<sequence length="607" mass="68435">MLTRLFTDFLIISVTTSLVILGLKLASPLLHKSYTARWKYWVWMIVAIRLLFPFHFSFATSLVQINVPEYTMIGTVFQGGASSNAQENSPVATQNELPGHAVEPLSHMLSVLDILSFIWTSGLVLFLLYHFIGYFLFRKQALRWSSPILDQSVTATIEQAFKEMNVTSSVTVLTSEKVPNPMLVGFLKPVLFLPHENYTDEELEFIVKHELVHFKRFDIGYKLLLLIVQAIHWFNPFVWLMVREAGREIEMYCDETVVRGQSLTYRKRYCEAILSAMQDKPIRPSALSTNFAGGKHTMKQRFKSILSMKKKRSGLTLFCTVILTLSMLAAFTNVTNGSSASFKPGTIYSSLDGKQVVSYDAGNSYSIHAEGNVSISYRNGEVTAQTPLKVDMTRESWNRGISESGFFISEDKTAIVYNPQPDKLSPLHVLISDDMGKTWNDTTVQGARGNELFIGFTSKNDGWMVSGHSRGVGSALNNVFQTSDGGKTWEEVGDPNDVYSEHLTAAGFANKDIGFLGFRYYSDYGPVIYWTKDRGQSWARLPVSLPEKFDEYRKNPLSPIFNGKEGLFPIAVKDQELEDIGTIYLTSKDGGLTWVYDESYDKLKSHK</sequence>
<dbReference type="InterPro" id="IPR036278">
    <property type="entry name" value="Sialidase_sf"/>
</dbReference>
<proteinExistence type="predicted"/>
<dbReference type="InterPro" id="IPR008756">
    <property type="entry name" value="Peptidase_M56"/>
</dbReference>
<feature type="transmembrane region" description="Helical" evidence="1">
    <location>
        <begin position="114"/>
        <end position="137"/>
    </location>
</feature>
<feature type="transmembrane region" description="Helical" evidence="1">
    <location>
        <begin position="38"/>
        <end position="58"/>
    </location>
</feature>
<dbReference type="PANTHER" id="PTHR34978">
    <property type="entry name" value="POSSIBLE SENSOR-TRANSDUCER PROTEIN BLAR"/>
    <property type="match status" value="1"/>
</dbReference>
<keyword evidence="1" id="KW-1133">Transmembrane helix</keyword>
<feature type="transmembrane region" description="Helical" evidence="1">
    <location>
        <begin position="315"/>
        <end position="334"/>
    </location>
</feature>
<reference evidence="3" key="1">
    <citation type="submission" date="2022-06" db="EMBL/GenBank/DDBJ databases">
        <title>Genome sequencing of Brevibacillus sp. BB3-R1.</title>
        <authorList>
            <person name="Heo J."/>
            <person name="Lee D."/>
            <person name="Won M."/>
            <person name="Han B.-H."/>
            <person name="Hong S.-B."/>
            <person name="Kwon S.-W."/>
        </authorList>
    </citation>
    <scope>NUCLEOTIDE SEQUENCE</scope>
    <source>
        <strain evidence="3">BB3-R1</strain>
    </source>
</reference>
<dbReference type="Proteomes" id="UP001056500">
    <property type="component" value="Chromosome"/>
</dbReference>
<dbReference type="PANTHER" id="PTHR34978:SF3">
    <property type="entry name" value="SLR0241 PROTEIN"/>
    <property type="match status" value="1"/>
</dbReference>
<keyword evidence="4" id="KW-1185">Reference proteome</keyword>
<protein>
    <recommendedName>
        <fullName evidence="2">Peptidase M56 domain-containing protein</fullName>
    </recommendedName>
</protein>
<accession>A0ABY4WL78</accession>
<feature type="domain" description="Peptidase M56" evidence="2">
    <location>
        <begin position="10"/>
        <end position="305"/>
    </location>
</feature>
<keyword evidence="1" id="KW-0812">Transmembrane</keyword>
<dbReference type="Pfam" id="PF05569">
    <property type="entry name" value="Peptidase_M56"/>
    <property type="match status" value="1"/>
</dbReference>
<gene>
    <name evidence="3" type="ORF">NDK47_11135</name>
</gene>
<name>A0ABY4WL78_9BACL</name>
<dbReference type="SUPFAM" id="SSF50939">
    <property type="entry name" value="Sialidases"/>
    <property type="match status" value="1"/>
</dbReference>
<dbReference type="InterPro" id="IPR052173">
    <property type="entry name" value="Beta-lactam_resp_regulator"/>
</dbReference>
<evidence type="ECO:0000313" key="3">
    <source>
        <dbReference type="EMBL" id="USG67788.1"/>
    </source>
</evidence>
<keyword evidence="1" id="KW-0472">Membrane</keyword>
<dbReference type="EMBL" id="CP098755">
    <property type="protein sequence ID" value="USG67788.1"/>
    <property type="molecule type" value="Genomic_DNA"/>
</dbReference>